<evidence type="ECO:0000259" key="1">
    <source>
        <dbReference type="Pfam" id="PF13274"/>
    </source>
</evidence>
<keyword evidence="3" id="KW-1185">Reference proteome</keyword>
<evidence type="ECO:0000313" key="2">
    <source>
        <dbReference type="EMBL" id="PWG59426.1"/>
    </source>
</evidence>
<gene>
    <name evidence="2" type="ORF">DF200_07755</name>
</gene>
<dbReference type="AlphaFoldDB" id="A0A2U2MRE3"/>
<proteinExistence type="predicted"/>
<dbReference type="InterPro" id="IPR025272">
    <property type="entry name" value="SocA_Panacea"/>
</dbReference>
<reference evidence="2 3" key="1">
    <citation type="journal article" date="2018" name="Int. J. Syst. Evol. Microbiol.">
        <title>Bifidobacterium catulorum sp. nov., a novel taxon from the faeces of the baby common marmoset (Callithrix jacchus).</title>
        <authorList>
            <person name="Modesto M."/>
            <person name="Michelini S."/>
            <person name="Oki K."/>
            <person name="Biavati B."/>
            <person name="Watanabe K."/>
            <person name="Mattarelli P."/>
        </authorList>
    </citation>
    <scope>NUCLEOTIDE SEQUENCE [LARGE SCALE GENOMIC DNA]</scope>
    <source>
        <strain evidence="2 3">MRM 8.19</strain>
    </source>
</reference>
<feature type="domain" description="Antitoxin SocA-like Panacea" evidence="1">
    <location>
        <begin position="37"/>
        <end position="132"/>
    </location>
</feature>
<dbReference type="OrthoDB" id="9799173at2"/>
<dbReference type="EMBL" id="QFFN01000022">
    <property type="protein sequence ID" value="PWG59426.1"/>
    <property type="molecule type" value="Genomic_DNA"/>
</dbReference>
<name>A0A2U2MRE3_9BIFI</name>
<comment type="caution">
    <text evidence="2">The sequence shown here is derived from an EMBL/GenBank/DDBJ whole genome shotgun (WGS) entry which is preliminary data.</text>
</comment>
<evidence type="ECO:0000313" key="3">
    <source>
        <dbReference type="Proteomes" id="UP000245753"/>
    </source>
</evidence>
<dbReference type="Proteomes" id="UP000245753">
    <property type="component" value="Unassembled WGS sequence"/>
</dbReference>
<sequence length="192" mass="22237">MKEVNKEMDVMDVADFFIATANEGNPDEDDGMTNMKLNKLLFFAQAASLQRFGKPLFDRDIEAWQYGPVVRDVYRIFKGYGRDSISKVVQPFDWKQQDPEVLELLCDVYRTYARDYSAIGLMRMTHREGTPWAQVYEEDRDNVIPTDVIRQWVKRNPLPIDEKTVDSATVAVADLDEKGNPFLPEGWEDDDD</sequence>
<protein>
    <recommendedName>
        <fullName evidence="1">Antitoxin SocA-like Panacea domain-containing protein</fullName>
    </recommendedName>
</protein>
<dbReference type="RefSeq" id="WP_109137708.1">
    <property type="nucleotide sequence ID" value="NZ_QFFN01000022.1"/>
</dbReference>
<organism evidence="2 3">
    <name type="scientific">Bifidobacterium catulorum</name>
    <dbReference type="NCBI Taxonomy" id="1630173"/>
    <lineage>
        <taxon>Bacteria</taxon>
        <taxon>Bacillati</taxon>
        <taxon>Actinomycetota</taxon>
        <taxon>Actinomycetes</taxon>
        <taxon>Bifidobacteriales</taxon>
        <taxon>Bifidobacteriaceae</taxon>
        <taxon>Bifidobacterium</taxon>
    </lineage>
</organism>
<accession>A0A2U2MRE3</accession>
<dbReference type="Pfam" id="PF13274">
    <property type="entry name" value="SocA_Panacea"/>
    <property type="match status" value="1"/>
</dbReference>